<dbReference type="EMBL" id="BOSE01000014">
    <property type="protein sequence ID" value="GIP19365.1"/>
    <property type="molecule type" value="Genomic_DNA"/>
</dbReference>
<dbReference type="Gene3D" id="1.10.357.10">
    <property type="entry name" value="Tetracycline Repressor, domain 2"/>
    <property type="match status" value="1"/>
</dbReference>
<protein>
    <submittedName>
        <fullName evidence="4">TetR family transcriptional regulator</fullName>
    </submittedName>
</protein>
<evidence type="ECO:0000313" key="4">
    <source>
        <dbReference type="EMBL" id="GIP19365.1"/>
    </source>
</evidence>
<feature type="domain" description="HTH tetR-type" evidence="3">
    <location>
        <begin position="17"/>
        <end position="76"/>
    </location>
</feature>
<dbReference type="Pfam" id="PF00440">
    <property type="entry name" value="TetR_N"/>
    <property type="match status" value="1"/>
</dbReference>
<gene>
    <name evidence="4" type="ORF">J40TS1_50070</name>
</gene>
<evidence type="ECO:0000313" key="5">
    <source>
        <dbReference type="Proteomes" id="UP000683139"/>
    </source>
</evidence>
<dbReference type="InterPro" id="IPR001647">
    <property type="entry name" value="HTH_TetR"/>
</dbReference>
<sequence length="204" mass="23577">MKIELQDEVLSVLWEGLPIKHRIIQAFAEELKENGIKFTMDDLARRLGISKRTLYEHFSSKAEILDALIETSFAEVDDKTEQILNNPDLTLAEKIKGVITAMPTYRELYDRALFEKMKLAYPEQWSKISEIFTQEWDELQGLVEQGIREGIIINKNSALIVKMITEAVQSVHDQRFYMQNNISTTEAVEQIAEIILYGLIAKKR</sequence>
<reference evidence="4" key="1">
    <citation type="submission" date="2021-03" db="EMBL/GenBank/DDBJ databases">
        <title>Antimicrobial resistance genes in bacteria isolated from Japanese honey, and their potential for conferring macrolide and lincosamide resistance in the American foulbrood pathogen Paenibacillus larvae.</title>
        <authorList>
            <person name="Okamoto M."/>
            <person name="Kumagai M."/>
            <person name="Kanamori H."/>
            <person name="Takamatsu D."/>
        </authorList>
    </citation>
    <scope>NUCLEOTIDE SEQUENCE</scope>
    <source>
        <strain evidence="4">J40TS1</strain>
    </source>
</reference>
<dbReference type="SUPFAM" id="SSF48498">
    <property type="entry name" value="Tetracyclin repressor-like, C-terminal domain"/>
    <property type="match status" value="1"/>
</dbReference>
<dbReference type="InterPro" id="IPR036271">
    <property type="entry name" value="Tet_transcr_reg_TetR-rel_C_sf"/>
</dbReference>
<evidence type="ECO:0000259" key="3">
    <source>
        <dbReference type="PROSITE" id="PS50977"/>
    </source>
</evidence>
<accession>A0A919YTD8</accession>
<dbReference type="Gene3D" id="1.10.10.60">
    <property type="entry name" value="Homeodomain-like"/>
    <property type="match status" value="1"/>
</dbReference>
<evidence type="ECO:0000256" key="1">
    <source>
        <dbReference type="ARBA" id="ARBA00023125"/>
    </source>
</evidence>
<dbReference type="GO" id="GO:0003677">
    <property type="term" value="F:DNA binding"/>
    <property type="evidence" value="ECO:0007669"/>
    <property type="project" value="UniProtKB-UniRule"/>
</dbReference>
<dbReference type="SUPFAM" id="SSF46689">
    <property type="entry name" value="Homeodomain-like"/>
    <property type="match status" value="1"/>
</dbReference>
<dbReference type="InterPro" id="IPR009057">
    <property type="entry name" value="Homeodomain-like_sf"/>
</dbReference>
<comment type="caution">
    <text evidence="4">The sequence shown here is derived from an EMBL/GenBank/DDBJ whole genome shotgun (WGS) entry which is preliminary data.</text>
</comment>
<dbReference type="PANTHER" id="PTHR43479">
    <property type="entry name" value="ACREF/ENVCD OPERON REPRESSOR-RELATED"/>
    <property type="match status" value="1"/>
</dbReference>
<dbReference type="PRINTS" id="PR00455">
    <property type="entry name" value="HTHTETR"/>
</dbReference>
<feature type="DNA-binding region" description="H-T-H motif" evidence="2">
    <location>
        <begin position="39"/>
        <end position="58"/>
    </location>
</feature>
<dbReference type="PROSITE" id="PS01081">
    <property type="entry name" value="HTH_TETR_1"/>
    <property type="match status" value="1"/>
</dbReference>
<name>A0A919YTD8_9BACL</name>
<organism evidence="4 5">
    <name type="scientific">Paenibacillus montaniterrae</name>
    <dbReference type="NCBI Taxonomy" id="429341"/>
    <lineage>
        <taxon>Bacteria</taxon>
        <taxon>Bacillati</taxon>
        <taxon>Bacillota</taxon>
        <taxon>Bacilli</taxon>
        <taxon>Bacillales</taxon>
        <taxon>Paenibacillaceae</taxon>
        <taxon>Paenibacillus</taxon>
    </lineage>
</organism>
<keyword evidence="5" id="KW-1185">Reference proteome</keyword>
<dbReference type="Proteomes" id="UP000683139">
    <property type="component" value="Unassembled WGS sequence"/>
</dbReference>
<dbReference type="AlphaFoldDB" id="A0A919YTD8"/>
<dbReference type="PANTHER" id="PTHR43479:SF11">
    <property type="entry name" value="ACREF_ENVCD OPERON REPRESSOR-RELATED"/>
    <property type="match status" value="1"/>
</dbReference>
<dbReference type="PROSITE" id="PS50977">
    <property type="entry name" value="HTH_TETR_2"/>
    <property type="match status" value="1"/>
</dbReference>
<proteinExistence type="predicted"/>
<evidence type="ECO:0000256" key="2">
    <source>
        <dbReference type="PROSITE-ProRule" id="PRU00335"/>
    </source>
</evidence>
<keyword evidence="1 2" id="KW-0238">DNA-binding</keyword>
<dbReference type="InterPro" id="IPR023772">
    <property type="entry name" value="DNA-bd_HTH_TetR-type_CS"/>
</dbReference>
<dbReference type="RefSeq" id="WP_246563934.1">
    <property type="nucleotide sequence ID" value="NZ_BOSE01000014.1"/>
</dbReference>
<dbReference type="InterPro" id="IPR050624">
    <property type="entry name" value="HTH-type_Tx_Regulator"/>
</dbReference>